<dbReference type="InterPro" id="IPR017907">
    <property type="entry name" value="Znf_RING_CS"/>
</dbReference>
<keyword evidence="2 4" id="KW-0863">Zinc-finger</keyword>
<dbReference type="PROSITE" id="PS00518">
    <property type="entry name" value="ZF_RING_1"/>
    <property type="match status" value="1"/>
</dbReference>
<proteinExistence type="predicted"/>
<dbReference type="InterPro" id="IPR001841">
    <property type="entry name" value="Znf_RING"/>
</dbReference>
<dbReference type="EMBL" id="JAEPQZ010000003">
    <property type="protein sequence ID" value="KAG2183517.1"/>
    <property type="molecule type" value="Genomic_DNA"/>
</dbReference>
<evidence type="ECO:0000256" key="3">
    <source>
        <dbReference type="ARBA" id="ARBA00022833"/>
    </source>
</evidence>
<evidence type="ECO:0000313" key="7">
    <source>
        <dbReference type="Proteomes" id="UP000654370"/>
    </source>
</evidence>
<dbReference type="SUPFAM" id="SSF57850">
    <property type="entry name" value="RING/U-box"/>
    <property type="match status" value="1"/>
</dbReference>
<reference evidence="6" key="1">
    <citation type="submission" date="2020-12" db="EMBL/GenBank/DDBJ databases">
        <title>Metabolic potential, ecology and presence of endohyphal bacteria is reflected in genomic diversity of Mucoromycotina.</title>
        <authorList>
            <person name="Muszewska A."/>
            <person name="Okrasinska A."/>
            <person name="Steczkiewicz K."/>
            <person name="Drgas O."/>
            <person name="Orlowska M."/>
            <person name="Perlinska-Lenart U."/>
            <person name="Aleksandrzak-Piekarczyk T."/>
            <person name="Szatraj K."/>
            <person name="Zielenkiewicz U."/>
            <person name="Pilsyk S."/>
            <person name="Malc E."/>
            <person name="Mieczkowski P."/>
            <person name="Kruszewska J.S."/>
            <person name="Biernat P."/>
            <person name="Pawlowska J."/>
        </authorList>
    </citation>
    <scope>NUCLEOTIDE SEQUENCE</scope>
    <source>
        <strain evidence="6">WA0000067209</strain>
    </source>
</reference>
<feature type="domain" description="RING-type" evidence="5">
    <location>
        <begin position="60"/>
        <end position="107"/>
    </location>
</feature>
<accession>A0A8H7UJ05</accession>
<dbReference type="Gene3D" id="3.30.40.10">
    <property type="entry name" value="Zinc/RING finger domain, C3HC4 (zinc finger)"/>
    <property type="match status" value="1"/>
</dbReference>
<evidence type="ECO:0000259" key="5">
    <source>
        <dbReference type="PROSITE" id="PS50089"/>
    </source>
</evidence>
<protein>
    <recommendedName>
        <fullName evidence="5">RING-type domain-containing protein</fullName>
    </recommendedName>
</protein>
<keyword evidence="3" id="KW-0862">Zinc</keyword>
<dbReference type="PROSITE" id="PS50089">
    <property type="entry name" value="ZF_RING_2"/>
    <property type="match status" value="1"/>
</dbReference>
<name>A0A8H7UJ05_MORIS</name>
<dbReference type="GO" id="GO:0008270">
    <property type="term" value="F:zinc ion binding"/>
    <property type="evidence" value="ECO:0007669"/>
    <property type="project" value="UniProtKB-KW"/>
</dbReference>
<evidence type="ECO:0000256" key="1">
    <source>
        <dbReference type="ARBA" id="ARBA00022723"/>
    </source>
</evidence>
<evidence type="ECO:0000256" key="4">
    <source>
        <dbReference type="PROSITE-ProRule" id="PRU00175"/>
    </source>
</evidence>
<sequence length="201" mass="23380">MWEYRYVCKQMLQTIPMTNDAIDEWILYLEIQAQQLCEEQLASLKGLLSTCSPSLEDFTCAICLSIYHDPTKLPNCSHSFCRSCLDQCAPLRKVWTPDQPRACPLCRKPFLLSQCIDDTTIACSLKAFFPKELREKKKEYSKERVRERWQRFLRGTVYTSSGDTLYTISGSVIIAWQENFDTADNDQRARAEIMSFVAWPF</sequence>
<dbReference type="Pfam" id="PF00097">
    <property type="entry name" value="zf-C3HC4"/>
    <property type="match status" value="1"/>
</dbReference>
<dbReference type="PANTHER" id="PTHR23327">
    <property type="entry name" value="RING FINGER PROTEIN 127"/>
    <property type="match status" value="1"/>
</dbReference>
<dbReference type="InterPro" id="IPR018957">
    <property type="entry name" value="Znf_C3HC4_RING-type"/>
</dbReference>
<dbReference type="AlphaFoldDB" id="A0A8H7UJ05"/>
<comment type="caution">
    <text evidence="6">The sequence shown here is derived from an EMBL/GenBank/DDBJ whole genome shotgun (WGS) entry which is preliminary data.</text>
</comment>
<keyword evidence="7" id="KW-1185">Reference proteome</keyword>
<keyword evidence="1" id="KW-0479">Metal-binding</keyword>
<evidence type="ECO:0000313" key="6">
    <source>
        <dbReference type="EMBL" id="KAG2183517.1"/>
    </source>
</evidence>
<gene>
    <name evidence="6" type="ORF">INT43_006523</name>
</gene>
<evidence type="ECO:0000256" key="2">
    <source>
        <dbReference type="ARBA" id="ARBA00022771"/>
    </source>
</evidence>
<organism evidence="6 7">
    <name type="scientific">Mortierella isabellina</name>
    <name type="common">Filamentous fungus</name>
    <name type="synonym">Umbelopsis isabellina</name>
    <dbReference type="NCBI Taxonomy" id="91625"/>
    <lineage>
        <taxon>Eukaryota</taxon>
        <taxon>Fungi</taxon>
        <taxon>Fungi incertae sedis</taxon>
        <taxon>Mucoromycota</taxon>
        <taxon>Mucoromycotina</taxon>
        <taxon>Umbelopsidomycetes</taxon>
        <taxon>Umbelopsidales</taxon>
        <taxon>Umbelopsidaceae</taxon>
        <taxon>Umbelopsis</taxon>
    </lineage>
</organism>
<dbReference type="Proteomes" id="UP000654370">
    <property type="component" value="Unassembled WGS sequence"/>
</dbReference>
<dbReference type="SMART" id="SM00184">
    <property type="entry name" value="RING"/>
    <property type="match status" value="1"/>
</dbReference>
<dbReference type="InterPro" id="IPR013083">
    <property type="entry name" value="Znf_RING/FYVE/PHD"/>
</dbReference>
<dbReference type="OrthoDB" id="2358609at2759"/>